<dbReference type="Proteomes" id="UP000054630">
    <property type="component" value="Unassembled WGS sequence"/>
</dbReference>
<reference evidence="2 3" key="1">
    <citation type="submission" date="2015-01" db="EMBL/GenBank/DDBJ databases">
        <title>Evolution of Trichinella species and genotypes.</title>
        <authorList>
            <person name="Korhonen P.K."/>
            <person name="Edoardo P."/>
            <person name="Giuseppe L.R."/>
            <person name="Gasser R.B."/>
        </authorList>
    </citation>
    <scope>NUCLEOTIDE SEQUENCE [LARGE SCALE GENOMIC DNA]</scope>
    <source>
        <strain evidence="2">ISS37</strain>
    </source>
</reference>
<sequence>MKNCFNKAKLTNDNYCNDENDLPLTMWLRKESISQFDEISKLDDYVDIDAVVITSDVPTMDEIVNDIHCAKQENRDDFDTDTSTVETMPLKTYLE</sequence>
<dbReference type="STRING" id="6336.A0A0V0S089"/>
<organism evidence="2 3">
    <name type="scientific">Trichinella nelsoni</name>
    <dbReference type="NCBI Taxonomy" id="6336"/>
    <lineage>
        <taxon>Eukaryota</taxon>
        <taxon>Metazoa</taxon>
        <taxon>Ecdysozoa</taxon>
        <taxon>Nematoda</taxon>
        <taxon>Enoplea</taxon>
        <taxon>Dorylaimia</taxon>
        <taxon>Trichinellida</taxon>
        <taxon>Trichinellidae</taxon>
        <taxon>Trichinella</taxon>
    </lineage>
</organism>
<feature type="region of interest" description="Disordered" evidence="1">
    <location>
        <begin position="75"/>
        <end position="95"/>
    </location>
</feature>
<keyword evidence="3" id="KW-1185">Reference proteome</keyword>
<protein>
    <submittedName>
        <fullName evidence="2">Uncharacterized protein</fullName>
    </submittedName>
</protein>
<dbReference type="AlphaFoldDB" id="A0A0V0S089"/>
<accession>A0A0V0S089</accession>
<evidence type="ECO:0000313" key="3">
    <source>
        <dbReference type="Proteomes" id="UP000054630"/>
    </source>
</evidence>
<gene>
    <name evidence="2" type="ORF">T07_3419</name>
</gene>
<comment type="caution">
    <text evidence="2">The sequence shown here is derived from an EMBL/GenBank/DDBJ whole genome shotgun (WGS) entry which is preliminary data.</text>
</comment>
<proteinExistence type="predicted"/>
<evidence type="ECO:0000313" key="2">
    <source>
        <dbReference type="EMBL" id="KRX20174.1"/>
    </source>
</evidence>
<name>A0A0V0S089_9BILA</name>
<dbReference type="EMBL" id="JYDL01000052">
    <property type="protein sequence ID" value="KRX20174.1"/>
    <property type="molecule type" value="Genomic_DNA"/>
</dbReference>
<evidence type="ECO:0000256" key="1">
    <source>
        <dbReference type="SAM" id="MobiDB-lite"/>
    </source>
</evidence>
<dbReference type="OrthoDB" id="125347at2759"/>